<dbReference type="GO" id="GO:0016787">
    <property type="term" value="F:hydrolase activity"/>
    <property type="evidence" value="ECO:0007669"/>
    <property type="project" value="UniProtKB-KW"/>
</dbReference>
<evidence type="ECO:0000256" key="1">
    <source>
        <dbReference type="ARBA" id="ARBA00001947"/>
    </source>
</evidence>
<reference evidence="7 8" key="1">
    <citation type="submission" date="2020-02" db="EMBL/GenBank/DDBJ databases">
        <title>Ideonella bacterium strain TBM-1.</title>
        <authorList>
            <person name="Chen W.-M."/>
        </authorList>
    </citation>
    <scope>NUCLEOTIDE SEQUENCE [LARGE SCALE GENOMIC DNA]</scope>
    <source>
        <strain evidence="7 8">TBM-1</strain>
    </source>
</reference>
<keyword evidence="4" id="KW-0862">Zinc</keyword>
<evidence type="ECO:0000256" key="5">
    <source>
        <dbReference type="ARBA" id="ARBA00023459"/>
    </source>
</evidence>
<dbReference type="InterPro" id="IPR041526">
    <property type="entry name" value="DAPG_hydrolase"/>
</dbReference>
<dbReference type="GO" id="GO:0046872">
    <property type="term" value="F:metal ion binding"/>
    <property type="evidence" value="ECO:0007669"/>
    <property type="project" value="UniProtKB-KW"/>
</dbReference>
<keyword evidence="2" id="KW-0479">Metal-binding</keyword>
<dbReference type="Pfam" id="PF18089">
    <property type="entry name" value="DAPG_hydrolase"/>
    <property type="match status" value="1"/>
</dbReference>
<evidence type="ECO:0000313" key="7">
    <source>
        <dbReference type="EMBL" id="NDY93221.1"/>
    </source>
</evidence>
<evidence type="ECO:0000259" key="6">
    <source>
        <dbReference type="Pfam" id="PF18089"/>
    </source>
</evidence>
<proteinExistence type="inferred from homology"/>
<sequence>MRLDEVNALLHPEPLRLETGYERLPDGVLHVACRTDLHRCNGAMFEWWFRSRPDTERYIWWHPVDHVSSAWEGGTPDTHVGSTHVVEEFFTGEPKAQLLIQFRDETEFFDPQAVQQARAEGRISGAVCGRTGMGWDAPRLPDGRLLGGRLLHIVRDTPWGCALRSHFFMGQDLPAAGHSPEAIEQMLPDRFGTALLQHCYNEFTFLSRFLPSLYIAQHRDVQKVEVPW</sequence>
<dbReference type="EMBL" id="JAAGOH010000030">
    <property type="protein sequence ID" value="NDY93221.1"/>
    <property type="molecule type" value="Genomic_DNA"/>
</dbReference>
<gene>
    <name evidence="7" type="ORF">G3A44_18665</name>
</gene>
<protein>
    <recommendedName>
        <fullName evidence="6">DAPG hydrolase PhiG domain-containing protein</fullName>
    </recommendedName>
</protein>
<comment type="similarity">
    <text evidence="5">Belongs to the DAPG/phloretin hydrolase family.</text>
</comment>
<comment type="caution">
    <text evidence="7">The sequence shown here is derived from an EMBL/GenBank/DDBJ whole genome shotgun (WGS) entry which is preliminary data.</text>
</comment>
<feature type="domain" description="DAPG hydrolase PhiG" evidence="6">
    <location>
        <begin position="2"/>
        <end position="214"/>
    </location>
</feature>
<dbReference type="AlphaFoldDB" id="A0A7C9TL90"/>
<comment type="cofactor">
    <cofactor evidence="1">
        <name>Zn(2+)</name>
        <dbReference type="ChEBI" id="CHEBI:29105"/>
    </cofactor>
</comment>
<dbReference type="Proteomes" id="UP000484255">
    <property type="component" value="Unassembled WGS sequence"/>
</dbReference>
<evidence type="ECO:0000256" key="2">
    <source>
        <dbReference type="ARBA" id="ARBA00022723"/>
    </source>
</evidence>
<name>A0A7C9TL90_9BURK</name>
<keyword evidence="3" id="KW-0378">Hydrolase</keyword>
<evidence type="ECO:0000256" key="4">
    <source>
        <dbReference type="ARBA" id="ARBA00022833"/>
    </source>
</evidence>
<evidence type="ECO:0000256" key="3">
    <source>
        <dbReference type="ARBA" id="ARBA00022801"/>
    </source>
</evidence>
<organism evidence="7 8">
    <name type="scientific">Ideonella livida</name>
    <dbReference type="NCBI Taxonomy" id="2707176"/>
    <lineage>
        <taxon>Bacteria</taxon>
        <taxon>Pseudomonadati</taxon>
        <taxon>Pseudomonadota</taxon>
        <taxon>Betaproteobacteria</taxon>
        <taxon>Burkholderiales</taxon>
        <taxon>Sphaerotilaceae</taxon>
        <taxon>Ideonella</taxon>
    </lineage>
</organism>
<accession>A0A7C9TL90</accession>
<evidence type="ECO:0000313" key="8">
    <source>
        <dbReference type="Proteomes" id="UP000484255"/>
    </source>
</evidence>
<keyword evidence="8" id="KW-1185">Reference proteome</keyword>
<dbReference type="RefSeq" id="WP_163459268.1">
    <property type="nucleotide sequence ID" value="NZ_JAAGOH010000030.1"/>
</dbReference>